<dbReference type="EMBL" id="JAQQWM010000009">
    <property type="protein sequence ID" value="KAK8047056.1"/>
    <property type="molecule type" value="Genomic_DNA"/>
</dbReference>
<evidence type="ECO:0000313" key="2">
    <source>
        <dbReference type="EMBL" id="KAK8047056.1"/>
    </source>
</evidence>
<reference evidence="2 3" key="1">
    <citation type="submission" date="2023-01" db="EMBL/GenBank/DDBJ databases">
        <title>Analysis of 21 Apiospora genomes using comparative genomics revels a genus with tremendous synthesis potential of carbohydrate active enzymes and secondary metabolites.</title>
        <authorList>
            <person name="Sorensen T."/>
        </authorList>
    </citation>
    <scope>NUCLEOTIDE SEQUENCE [LARGE SCALE GENOMIC DNA]</scope>
    <source>
        <strain evidence="2 3">CBS 83171</strain>
    </source>
</reference>
<evidence type="ECO:0000313" key="3">
    <source>
        <dbReference type="Proteomes" id="UP001446871"/>
    </source>
</evidence>
<feature type="compositionally biased region" description="Basic and acidic residues" evidence="1">
    <location>
        <begin position="63"/>
        <end position="77"/>
    </location>
</feature>
<evidence type="ECO:0000256" key="1">
    <source>
        <dbReference type="SAM" id="MobiDB-lite"/>
    </source>
</evidence>
<evidence type="ECO:0008006" key="4">
    <source>
        <dbReference type="Google" id="ProtNLM"/>
    </source>
</evidence>
<feature type="region of interest" description="Disordered" evidence="1">
    <location>
        <begin position="44"/>
        <end position="77"/>
    </location>
</feature>
<dbReference type="Proteomes" id="UP001446871">
    <property type="component" value="Unassembled WGS sequence"/>
</dbReference>
<keyword evidence="3" id="KW-1185">Reference proteome</keyword>
<gene>
    <name evidence="2" type="ORF">PG996_015120</name>
</gene>
<proteinExistence type="predicted"/>
<name>A0ABR1TK75_9PEZI</name>
<sequence>MCRITKCQVCQIEHAEQLHTPACSKPHVVFRQCQACKDRLGDLKVDPKDSSSARAAERPLPAKRPDANAEDQRKRQGADLFRALVSGRVSRRVTEKANDQKREQVGAAALAMLSQQEQKQPQPPFSDAAYGSKDLMLDDAEDNAAMQQYLHDEPDEVRHYETIMQLDDPDLLQRCIDMLESPGREAKREAAFKPVNNAFGEGTSTLPFNVPQYVAGDDRDKFLEPFPAQDPGANNKKLTLAEIVALLPSPSPERRPTFDFSKPAPAPDTSGLIDLGDSDDGDLKRFIGIGNDDDDDDYCIE</sequence>
<protein>
    <recommendedName>
        <fullName evidence="4">Stc1 domain-containing protein</fullName>
    </recommendedName>
</protein>
<feature type="compositionally biased region" description="Basic and acidic residues" evidence="1">
    <location>
        <begin position="44"/>
        <end position="57"/>
    </location>
</feature>
<feature type="compositionally biased region" description="Acidic residues" evidence="1">
    <location>
        <begin position="291"/>
        <end position="301"/>
    </location>
</feature>
<accession>A0ABR1TK75</accession>
<organism evidence="2 3">
    <name type="scientific">Apiospora saccharicola</name>
    <dbReference type="NCBI Taxonomy" id="335842"/>
    <lineage>
        <taxon>Eukaryota</taxon>
        <taxon>Fungi</taxon>
        <taxon>Dikarya</taxon>
        <taxon>Ascomycota</taxon>
        <taxon>Pezizomycotina</taxon>
        <taxon>Sordariomycetes</taxon>
        <taxon>Xylariomycetidae</taxon>
        <taxon>Amphisphaeriales</taxon>
        <taxon>Apiosporaceae</taxon>
        <taxon>Apiospora</taxon>
    </lineage>
</organism>
<feature type="region of interest" description="Disordered" evidence="1">
    <location>
        <begin position="248"/>
        <end position="301"/>
    </location>
</feature>
<comment type="caution">
    <text evidence="2">The sequence shown here is derived from an EMBL/GenBank/DDBJ whole genome shotgun (WGS) entry which is preliminary data.</text>
</comment>